<keyword evidence="1" id="KW-0812">Transmembrane</keyword>
<protein>
    <submittedName>
        <fullName evidence="2">Uncharacterized protein</fullName>
    </submittedName>
</protein>
<keyword evidence="1" id="KW-0472">Membrane</keyword>
<proteinExistence type="predicted"/>
<keyword evidence="1" id="KW-1133">Transmembrane helix</keyword>
<evidence type="ECO:0000313" key="3">
    <source>
        <dbReference type="Proteomes" id="UP000254291"/>
    </source>
</evidence>
<evidence type="ECO:0000256" key="1">
    <source>
        <dbReference type="SAM" id="Phobius"/>
    </source>
</evidence>
<evidence type="ECO:0000313" key="2">
    <source>
        <dbReference type="EMBL" id="STZ45424.1"/>
    </source>
</evidence>
<accession>A0A378SU93</accession>
<feature type="transmembrane region" description="Helical" evidence="1">
    <location>
        <begin position="12"/>
        <end position="29"/>
    </location>
</feature>
<dbReference type="AlphaFoldDB" id="A0A378SU93"/>
<sequence length="35" mass="4230">MAGWIWEILRYVGAWGGTGLIIWFWYWMFSNLGTF</sequence>
<dbReference type="Proteomes" id="UP000254291">
    <property type="component" value="Unassembled WGS sequence"/>
</dbReference>
<name>A0A378SU93_9MYCO</name>
<dbReference type="EMBL" id="UGQM01000001">
    <property type="protein sequence ID" value="STZ45424.1"/>
    <property type="molecule type" value="Genomic_DNA"/>
</dbReference>
<organism evidence="2 3">
    <name type="scientific">Mycolicibacterium gilvum</name>
    <dbReference type="NCBI Taxonomy" id="1804"/>
    <lineage>
        <taxon>Bacteria</taxon>
        <taxon>Bacillati</taxon>
        <taxon>Actinomycetota</taxon>
        <taxon>Actinomycetes</taxon>
        <taxon>Mycobacteriales</taxon>
        <taxon>Mycobacteriaceae</taxon>
        <taxon>Mycolicibacterium</taxon>
    </lineage>
</organism>
<gene>
    <name evidence="2" type="ORF">NCTC10742_04677</name>
</gene>
<reference evidence="2 3" key="1">
    <citation type="submission" date="2018-06" db="EMBL/GenBank/DDBJ databases">
        <authorList>
            <consortium name="Pathogen Informatics"/>
            <person name="Doyle S."/>
        </authorList>
    </citation>
    <scope>NUCLEOTIDE SEQUENCE [LARGE SCALE GENOMIC DNA]</scope>
    <source>
        <strain evidence="2 3">NCTC10742</strain>
    </source>
</reference>